<reference evidence="3 4" key="1">
    <citation type="submission" date="2023-02" db="EMBL/GenBank/DDBJ databases">
        <title>LHISI_Scaffold_Assembly.</title>
        <authorList>
            <person name="Stuart O.P."/>
            <person name="Cleave R."/>
            <person name="Magrath M.J.L."/>
            <person name="Mikheyev A.S."/>
        </authorList>
    </citation>
    <scope>NUCLEOTIDE SEQUENCE [LARGE SCALE GENOMIC DNA]</scope>
    <source>
        <strain evidence="3">Daus_M_001</strain>
        <tissue evidence="3">Leg muscle</tissue>
    </source>
</reference>
<feature type="compositionally biased region" description="Basic and acidic residues" evidence="1">
    <location>
        <begin position="303"/>
        <end position="317"/>
    </location>
</feature>
<evidence type="ECO:0000256" key="2">
    <source>
        <dbReference type="SAM" id="SignalP"/>
    </source>
</evidence>
<dbReference type="EMBL" id="JARBHB010000005">
    <property type="protein sequence ID" value="KAJ8882880.1"/>
    <property type="molecule type" value="Genomic_DNA"/>
</dbReference>
<evidence type="ECO:0000313" key="3">
    <source>
        <dbReference type="EMBL" id="KAJ8882880.1"/>
    </source>
</evidence>
<keyword evidence="2" id="KW-0732">Signal</keyword>
<organism evidence="3 4">
    <name type="scientific">Dryococelus australis</name>
    <dbReference type="NCBI Taxonomy" id="614101"/>
    <lineage>
        <taxon>Eukaryota</taxon>
        <taxon>Metazoa</taxon>
        <taxon>Ecdysozoa</taxon>
        <taxon>Arthropoda</taxon>
        <taxon>Hexapoda</taxon>
        <taxon>Insecta</taxon>
        <taxon>Pterygota</taxon>
        <taxon>Neoptera</taxon>
        <taxon>Polyneoptera</taxon>
        <taxon>Phasmatodea</taxon>
        <taxon>Verophasmatodea</taxon>
        <taxon>Anareolatae</taxon>
        <taxon>Phasmatidae</taxon>
        <taxon>Eurycanthinae</taxon>
        <taxon>Dryococelus</taxon>
    </lineage>
</organism>
<sequence length="964" mass="106247">MTERKGKWTWQFSSRRRVIVNMRLLSGFLVLMCELQRLSASAHGCRPSSSCATLVNEIEAVRRPIAWHVRSEGLNPLDYYLWGAPQGHCLCSSSSRHSSEWDKVVRIYGLTRRVRGVHSCTSNFEVLRNGVSNMREVMEAVLVWCVGSVRVDQHIGGTLTIRATLTRTSSASSLLRARRAVFPSQRCTVQIRSVTEGVDALTHVALRGRTSSAEDESPPPPPPSFILGDTFRDTRGVEGRGACLQREHVRHTCRPGDTRASRGQVRAGDASAPWRLRPPWSAHGRAHAQFRSRATREQSASSRWRELFSEPHTEPTRARASAGRHYSLTRGRGGLVVRELASQLGEPGTTLGRDGKGGGLSVTAFTCANCAHRCCWSAGFLGFLPFPPFFQSNAAPYSPRFALSGSQDLRAARISPLHNLHYELTRVSRLSWASAGRTYSCCLLEKAFSYLTGSLTIRQHRHGSFVIRVRTAKDHSRRAGLCLWYAGFLGDLPFPPSMNSGVTSCSPRFTLIDSQDLNSSLIFLRAGQTIEPPEAVPGGEQRPCSRQLRLKSAGVVQPPHLTSPSLSIASLIQTNVTGEHIFPFHPPMQLLCVGWSLLSVHDLLVITLRNYRLPLCLSFICLSTLVFNPSKTLPPLPFRKAIPGSWNWWRENMSEELAFREFLFSAMNFEGKNKADCGACRNYDTSKGLQSCKLRQGRVTSSSRSIVIANKFRGIARKVRKGVYKFGAMAAPSTIFPASPEALPESCQTRGPPPVVRVHHLTSQPLRELQRDIAKALLERVRQHCSDQKPGVMRHGAVASRGERRELLQSVSRTNARTFLGTSETFHGKTFCAGAGVRMWGAVRNRCSRARVVAVCGRLSGGGASIAPAACWAHPVADVIPLGQTRADVGKRVRNVRLPTRGASLSFAGSDTEKCYVLCGDPKEKGHTRNVDTLSALQVAITTDVDITPRSLEFVDRHSTLGNT</sequence>
<protein>
    <submittedName>
        <fullName evidence="3">Uncharacterized protein</fullName>
    </submittedName>
</protein>
<dbReference type="Proteomes" id="UP001159363">
    <property type="component" value="Chromosome 4"/>
</dbReference>
<feature type="chain" id="PRO_5045634367" evidence="2">
    <location>
        <begin position="41"/>
        <end position="964"/>
    </location>
</feature>
<evidence type="ECO:0000256" key="1">
    <source>
        <dbReference type="SAM" id="MobiDB-lite"/>
    </source>
</evidence>
<accession>A0ABQ9HF64</accession>
<name>A0ABQ9HF64_9NEOP</name>
<evidence type="ECO:0000313" key="4">
    <source>
        <dbReference type="Proteomes" id="UP001159363"/>
    </source>
</evidence>
<keyword evidence="4" id="KW-1185">Reference proteome</keyword>
<comment type="caution">
    <text evidence="3">The sequence shown here is derived from an EMBL/GenBank/DDBJ whole genome shotgun (WGS) entry which is preliminary data.</text>
</comment>
<feature type="region of interest" description="Disordered" evidence="1">
    <location>
        <begin position="254"/>
        <end position="283"/>
    </location>
</feature>
<proteinExistence type="predicted"/>
<feature type="region of interest" description="Disordered" evidence="1">
    <location>
        <begin position="302"/>
        <end position="325"/>
    </location>
</feature>
<gene>
    <name evidence="3" type="ORF">PR048_014702</name>
</gene>
<feature type="signal peptide" evidence="2">
    <location>
        <begin position="1"/>
        <end position="40"/>
    </location>
</feature>